<evidence type="ECO:0000313" key="3">
    <source>
        <dbReference type="EMBL" id="QNM09330.1"/>
    </source>
</evidence>
<dbReference type="InterPro" id="IPR025303">
    <property type="entry name" value="PdaC"/>
</dbReference>
<reference evidence="3 4" key="1">
    <citation type="submission" date="2020-08" db="EMBL/GenBank/DDBJ databases">
        <authorList>
            <person name="Liu C."/>
            <person name="Sun Q."/>
        </authorList>
    </citation>
    <scope>NUCLEOTIDE SEQUENCE [LARGE SCALE GENOMIC DNA]</scope>
    <source>
        <strain evidence="3 4">NSJ-29</strain>
    </source>
</reference>
<evidence type="ECO:0000259" key="1">
    <source>
        <dbReference type="Pfam" id="PF11738"/>
    </source>
</evidence>
<dbReference type="Gene3D" id="3.30.565.40">
    <property type="entry name" value="Fervidobacterium nodosum Rt17-B1 like"/>
    <property type="match status" value="1"/>
</dbReference>
<protein>
    <submittedName>
        <fullName evidence="3">DUF3298 and DUF4163 domain-containing protein</fullName>
    </submittedName>
</protein>
<keyword evidence="4" id="KW-1185">Reference proteome</keyword>
<evidence type="ECO:0000259" key="2">
    <source>
        <dbReference type="Pfam" id="PF13739"/>
    </source>
</evidence>
<evidence type="ECO:0000313" key="4">
    <source>
        <dbReference type="Proteomes" id="UP000515860"/>
    </source>
</evidence>
<feature type="domain" description="DUF3298" evidence="1">
    <location>
        <begin position="138"/>
        <end position="211"/>
    </location>
</feature>
<dbReference type="RefSeq" id="WP_118645955.1">
    <property type="nucleotide sequence ID" value="NZ_CP060635.1"/>
</dbReference>
<sequence length="220" mass="25476">MQKVTLHTLEDTMVYRDIPVFTYKIKYPSFTTSCSPVSAGIINDYYSQLAQNAETYCRTVLFTQAAESAKYMQPGSAFNSYTFDMDYQITYNEGCLVSLFMDAYTYMGGAHGETKRTSDTWNFKSGTRMRLADFYPFTPATLYRLQQSIVRQIEERIYSSPGSYFENYKSLLLQTFHVDNFYLKPDSCVIYFQQYDIAPYSTGIPEFNIPIEISDQWSSP</sequence>
<proteinExistence type="predicted"/>
<accession>A0A7G9GEU8</accession>
<dbReference type="Proteomes" id="UP000515860">
    <property type="component" value="Chromosome"/>
</dbReference>
<dbReference type="Pfam" id="PF13739">
    <property type="entry name" value="PdaC"/>
    <property type="match status" value="1"/>
</dbReference>
<dbReference type="Gene3D" id="3.90.640.20">
    <property type="entry name" value="Heat-shock cognate protein, ATPase"/>
    <property type="match status" value="1"/>
</dbReference>
<name>A0A7G9GEU8_9FIRM</name>
<gene>
    <name evidence="3" type="ORF">H9Q79_03310</name>
</gene>
<dbReference type="KEGG" id="whj:H9Q79_03310"/>
<organism evidence="3 4">
    <name type="scientific">Wansuia hejianensis</name>
    <dbReference type="NCBI Taxonomy" id="2763667"/>
    <lineage>
        <taxon>Bacteria</taxon>
        <taxon>Bacillati</taxon>
        <taxon>Bacillota</taxon>
        <taxon>Clostridia</taxon>
        <taxon>Lachnospirales</taxon>
        <taxon>Lachnospiraceae</taxon>
        <taxon>Wansuia</taxon>
    </lineage>
</organism>
<feature type="domain" description="Deacetylase PdaC" evidence="2">
    <location>
        <begin position="20"/>
        <end position="113"/>
    </location>
</feature>
<dbReference type="EMBL" id="CP060635">
    <property type="protein sequence ID" value="QNM09330.1"/>
    <property type="molecule type" value="Genomic_DNA"/>
</dbReference>
<dbReference type="InterPro" id="IPR021729">
    <property type="entry name" value="DUF3298"/>
</dbReference>
<dbReference type="AlphaFoldDB" id="A0A7G9GEU8"/>
<dbReference type="Pfam" id="PF11738">
    <property type="entry name" value="DUF3298"/>
    <property type="match status" value="1"/>
</dbReference>
<dbReference type="InterPro" id="IPR037126">
    <property type="entry name" value="PdaC/RsiV-like_sf"/>
</dbReference>